<keyword evidence="2" id="KW-0808">Transferase</keyword>
<reference evidence="2 3" key="1">
    <citation type="submission" date="2018-03" db="EMBL/GenBank/DDBJ databases">
        <title>The ancient ancestry and fast evolution of plastids.</title>
        <authorList>
            <person name="Moore K.R."/>
            <person name="Magnabosco C."/>
            <person name="Momper L."/>
            <person name="Gold D.A."/>
            <person name="Bosak T."/>
            <person name="Fournier G.P."/>
        </authorList>
    </citation>
    <scope>NUCLEOTIDE SEQUENCE [LARGE SCALE GENOMIC DNA]</scope>
    <source>
        <strain evidence="2 3">CCALA 037</strain>
    </source>
</reference>
<dbReference type="Gene3D" id="3.40.50.150">
    <property type="entry name" value="Vaccinia Virus protein VP39"/>
    <property type="match status" value="1"/>
</dbReference>
<proteinExistence type="predicted"/>
<dbReference type="SUPFAM" id="SSF53335">
    <property type="entry name" value="S-adenosyl-L-methionine-dependent methyltransferases"/>
    <property type="match status" value="1"/>
</dbReference>
<dbReference type="AlphaFoldDB" id="A0A2T1G9Q2"/>
<name>A0A2T1G9Q2_9CYAN</name>
<sequence length="312" mass="34158">MSSTTSSTVALYLTSDACIDIDTEQLFDRASLVKSRKSVRIPICDIPYWSPGMIANATFFGDPEFGPKYFRSENSSEEFGNRWRAAIGNWDDKIVVDIGCGSGNVYAAVGGLPRSIFGIDISYGALEHAMQLGYTPLLADAHNLPLIDGFADIVTLNAVLHHCDDMARVLSQAARIVKPGGLLITDEDPLANMPEYRGLALPIRAARKRFPMYWLPGRSTVYTHPREEALRLATELHNRNPGDGVTPALYIDTLEPLGFSIELYPHYHNVGDELFQGDPGRMGFTDNLIKLLCGSNAPPAPQSIACIARKAS</sequence>
<feature type="domain" description="Methyltransferase type 11" evidence="1">
    <location>
        <begin position="96"/>
        <end position="184"/>
    </location>
</feature>
<dbReference type="PANTHER" id="PTHR43861">
    <property type="entry name" value="TRANS-ACONITATE 2-METHYLTRANSFERASE-RELATED"/>
    <property type="match status" value="1"/>
</dbReference>
<comment type="caution">
    <text evidence="2">The sequence shown here is derived from an EMBL/GenBank/DDBJ whole genome shotgun (WGS) entry which is preliminary data.</text>
</comment>
<dbReference type="Pfam" id="PF08241">
    <property type="entry name" value="Methyltransf_11"/>
    <property type="match status" value="1"/>
</dbReference>
<keyword evidence="2" id="KW-0489">Methyltransferase</keyword>
<gene>
    <name evidence="2" type="ORF">C7B77_19185</name>
</gene>
<organism evidence="2 3">
    <name type="scientific">Chamaesiphon polymorphus CCALA 037</name>
    <dbReference type="NCBI Taxonomy" id="2107692"/>
    <lineage>
        <taxon>Bacteria</taxon>
        <taxon>Bacillati</taxon>
        <taxon>Cyanobacteriota</taxon>
        <taxon>Cyanophyceae</taxon>
        <taxon>Gomontiellales</taxon>
        <taxon>Chamaesiphonaceae</taxon>
        <taxon>Chamaesiphon</taxon>
    </lineage>
</organism>
<protein>
    <submittedName>
        <fullName evidence="2">SAM-dependent methyltransferase</fullName>
    </submittedName>
</protein>
<dbReference type="RefSeq" id="WP_106308443.1">
    <property type="nucleotide sequence ID" value="NZ_PVWO01000288.1"/>
</dbReference>
<dbReference type="GO" id="GO:0008757">
    <property type="term" value="F:S-adenosylmethionine-dependent methyltransferase activity"/>
    <property type="evidence" value="ECO:0007669"/>
    <property type="project" value="InterPro"/>
</dbReference>
<accession>A0A2T1G9Q2</accession>
<evidence type="ECO:0000313" key="2">
    <source>
        <dbReference type="EMBL" id="PSB53903.1"/>
    </source>
</evidence>
<dbReference type="GO" id="GO:0032259">
    <property type="term" value="P:methylation"/>
    <property type="evidence" value="ECO:0007669"/>
    <property type="project" value="UniProtKB-KW"/>
</dbReference>
<dbReference type="Proteomes" id="UP000238937">
    <property type="component" value="Unassembled WGS sequence"/>
</dbReference>
<dbReference type="EMBL" id="PVWO01000288">
    <property type="protein sequence ID" value="PSB53903.1"/>
    <property type="molecule type" value="Genomic_DNA"/>
</dbReference>
<dbReference type="CDD" id="cd02440">
    <property type="entry name" value="AdoMet_MTases"/>
    <property type="match status" value="1"/>
</dbReference>
<dbReference type="InterPro" id="IPR013216">
    <property type="entry name" value="Methyltransf_11"/>
</dbReference>
<evidence type="ECO:0000313" key="3">
    <source>
        <dbReference type="Proteomes" id="UP000238937"/>
    </source>
</evidence>
<dbReference type="InterPro" id="IPR029063">
    <property type="entry name" value="SAM-dependent_MTases_sf"/>
</dbReference>
<evidence type="ECO:0000259" key="1">
    <source>
        <dbReference type="Pfam" id="PF08241"/>
    </source>
</evidence>
<dbReference type="OrthoDB" id="9778766at2"/>
<keyword evidence="3" id="KW-1185">Reference proteome</keyword>